<keyword evidence="5 7" id="KW-0687">Ribonucleoprotein</keyword>
<dbReference type="Proteomes" id="UP000178199">
    <property type="component" value="Unassembled WGS sequence"/>
</dbReference>
<keyword evidence="3 7" id="KW-0694">RNA-binding</keyword>
<dbReference type="InterPro" id="IPR036510">
    <property type="entry name" value="Ribosomal_bS20_sf"/>
</dbReference>
<evidence type="ECO:0000256" key="2">
    <source>
        <dbReference type="ARBA" id="ARBA00022730"/>
    </source>
</evidence>
<dbReference type="AlphaFoldDB" id="A0A1G2Q596"/>
<dbReference type="NCBIfam" id="TIGR00029">
    <property type="entry name" value="S20"/>
    <property type="match status" value="1"/>
</dbReference>
<dbReference type="GO" id="GO:0070181">
    <property type="term" value="F:small ribosomal subunit rRNA binding"/>
    <property type="evidence" value="ECO:0007669"/>
    <property type="project" value="TreeGrafter"/>
</dbReference>
<proteinExistence type="inferred from homology"/>
<dbReference type="HAMAP" id="MF_00500">
    <property type="entry name" value="Ribosomal_bS20"/>
    <property type="match status" value="1"/>
</dbReference>
<keyword evidence="4 7" id="KW-0689">Ribosomal protein</keyword>
<name>A0A1G2Q596_9BACT</name>
<dbReference type="GO" id="GO:0006412">
    <property type="term" value="P:translation"/>
    <property type="evidence" value="ECO:0007669"/>
    <property type="project" value="UniProtKB-UniRule"/>
</dbReference>
<reference evidence="9 10" key="1">
    <citation type="journal article" date="2016" name="Nat. Commun.">
        <title>Thousands of microbial genomes shed light on interconnected biogeochemical processes in an aquifer system.</title>
        <authorList>
            <person name="Anantharaman K."/>
            <person name="Brown C.T."/>
            <person name="Hug L.A."/>
            <person name="Sharon I."/>
            <person name="Castelle C.J."/>
            <person name="Probst A.J."/>
            <person name="Thomas B.C."/>
            <person name="Singh A."/>
            <person name="Wilkins M.J."/>
            <person name="Karaoz U."/>
            <person name="Brodie E.L."/>
            <person name="Williams K.H."/>
            <person name="Hubbard S.S."/>
            <person name="Banfield J.F."/>
        </authorList>
    </citation>
    <scope>NUCLEOTIDE SEQUENCE [LARGE SCALE GENOMIC DNA]</scope>
</reference>
<keyword evidence="2 7" id="KW-0699">rRNA-binding</keyword>
<protein>
    <recommendedName>
        <fullName evidence="6 7">Small ribosomal subunit protein bS20</fullName>
    </recommendedName>
</protein>
<organism evidence="9 10">
    <name type="scientific">Candidatus Veblenbacteria bacterium RIFOXYC1_FULL_42_9</name>
    <dbReference type="NCBI Taxonomy" id="1802427"/>
    <lineage>
        <taxon>Bacteria</taxon>
        <taxon>Candidatus Vebleniibacteriota</taxon>
    </lineage>
</organism>
<comment type="similarity">
    <text evidence="1 7">Belongs to the bacterial ribosomal protein bS20 family.</text>
</comment>
<evidence type="ECO:0000256" key="1">
    <source>
        <dbReference type="ARBA" id="ARBA00007634"/>
    </source>
</evidence>
<evidence type="ECO:0000313" key="9">
    <source>
        <dbReference type="EMBL" id="OHA55259.1"/>
    </source>
</evidence>
<evidence type="ECO:0000256" key="4">
    <source>
        <dbReference type="ARBA" id="ARBA00022980"/>
    </source>
</evidence>
<dbReference type="Gene3D" id="1.20.58.110">
    <property type="entry name" value="Ribosomal protein S20"/>
    <property type="match status" value="1"/>
</dbReference>
<feature type="compositionally biased region" description="Basic residues" evidence="8">
    <location>
        <begin position="12"/>
        <end position="22"/>
    </location>
</feature>
<accession>A0A1G2Q596</accession>
<comment type="caution">
    <text evidence="9">The sequence shown here is derived from an EMBL/GenBank/DDBJ whole genome shotgun (WGS) entry which is preliminary data.</text>
</comment>
<gene>
    <name evidence="7" type="primary">rpsT</name>
    <name evidence="9" type="ORF">A2429_01480</name>
</gene>
<evidence type="ECO:0000256" key="6">
    <source>
        <dbReference type="ARBA" id="ARBA00035136"/>
    </source>
</evidence>
<dbReference type="PANTHER" id="PTHR33398">
    <property type="entry name" value="30S RIBOSOMAL PROTEIN S20"/>
    <property type="match status" value="1"/>
</dbReference>
<dbReference type="GO" id="GO:0003735">
    <property type="term" value="F:structural constituent of ribosome"/>
    <property type="evidence" value="ECO:0007669"/>
    <property type="project" value="InterPro"/>
</dbReference>
<dbReference type="SUPFAM" id="SSF46992">
    <property type="entry name" value="Ribosomal protein S20"/>
    <property type="match status" value="1"/>
</dbReference>
<dbReference type="GO" id="GO:0005829">
    <property type="term" value="C:cytosol"/>
    <property type="evidence" value="ECO:0007669"/>
    <property type="project" value="TreeGrafter"/>
</dbReference>
<evidence type="ECO:0000256" key="8">
    <source>
        <dbReference type="SAM" id="MobiDB-lite"/>
    </source>
</evidence>
<evidence type="ECO:0000256" key="3">
    <source>
        <dbReference type="ARBA" id="ARBA00022884"/>
    </source>
</evidence>
<evidence type="ECO:0000313" key="10">
    <source>
        <dbReference type="Proteomes" id="UP000178199"/>
    </source>
</evidence>
<feature type="region of interest" description="Disordered" evidence="8">
    <location>
        <begin position="1"/>
        <end position="22"/>
    </location>
</feature>
<dbReference type="Pfam" id="PF01649">
    <property type="entry name" value="Ribosomal_S20p"/>
    <property type="match status" value="1"/>
</dbReference>
<sequence>MPNTKAAAKALRQTKKRTARNRQLKSEVEIALRYARRAIAAKGSEAAKLASQAIKLLDKASQKGTLKHNTAARLKSRLITALNKNKK</sequence>
<dbReference type="InterPro" id="IPR002583">
    <property type="entry name" value="Ribosomal_bS20"/>
</dbReference>
<evidence type="ECO:0000256" key="5">
    <source>
        <dbReference type="ARBA" id="ARBA00023274"/>
    </source>
</evidence>
<evidence type="ECO:0000256" key="7">
    <source>
        <dbReference type="HAMAP-Rule" id="MF_00500"/>
    </source>
</evidence>
<comment type="function">
    <text evidence="7">Binds directly to 16S ribosomal RNA.</text>
</comment>
<dbReference type="PANTHER" id="PTHR33398:SF1">
    <property type="entry name" value="SMALL RIBOSOMAL SUBUNIT PROTEIN BS20C"/>
    <property type="match status" value="1"/>
</dbReference>
<dbReference type="EMBL" id="MHTD01000038">
    <property type="protein sequence ID" value="OHA55259.1"/>
    <property type="molecule type" value="Genomic_DNA"/>
</dbReference>
<dbReference type="GO" id="GO:0015935">
    <property type="term" value="C:small ribosomal subunit"/>
    <property type="evidence" value="ECO:0007669"/>
    <property type="project" value="TreeGrafter"/>
</dbReference>